<organism evidence="5 6">
    <name type="scientific">Desmophyllum pertusum</name>
    <dbReference type="NCBI Taxonomy" id="174260"/>
    <lineage>
        <taxon>Eukaryota</taxon>
        <taxon>Metazoa</taxon>
        <taxon>Cnidaria</taxon>
        <taxon>Anthozoa</taxon>
        <taxon>Hexacorallia</taxon>
        <taxon>Scleractinia</taxon>
        <taxon>Caryophylliina</taxon>
        <taxon>Caryophylliidae</taxon>
        <taxon>Desmophyllum</taxon>
    </lineage>
</organism>
<evidence type="ECO:0000313" key="6">
    <source>
        <dbReference type="Proteomes" id="UP001163046"/>
    </source>
</evidence>
<evidence type="ECO:0000256" key="2">
    <source>
        <dbReference type="ARBA" id="ARBA00022525"/>
    </source>
</evidence>
<dbReference type="SMART" id="SM00209">
    <property type="entry name" value="TSP1"/>
    <property type="match status" value="1"/>
</dbReference>
<dbReference type="PANTHER" id="PTHR13723">
    <property type="entry name" value="ADAMTS A DISINTEGRIN AND METALLOPROTEASE WITH THROMBOSPONDIN MOTIFS PROTEASE"/>
    <property type="match status" value="1"/>
</dbReference>
<dbReference type="OrthoDB" id="5984412at2759"/>
<gene>
    <name evidence="5" type="primary">ADAMTS19</name>
    <name evidence="5" type="ORF">OS493_014900</name>
</gene>
<keyword evidence="2" id="KW-0964">Secreted</keyword>
<proteinExistence type="predicted"/>
<dbReference type="InterPro" id="IPR050439">
    <property type="entry name" value="ADAMTS_ADAMTS-like"/>
</dbReference>
<comment type="caution">
    <text evidence="5">The sequence shown here is derived from an EMBL/GenBank/DDBJ whole genome shotgun (WGS) entry which is preliminary data.</text>
</comment>
<feature type="region of interest" description="Disordered" evidence="4">
    <location>
        <begin position="77"/>
        <end position="114"/>
    </location>
</feature>
<dbReference type="InterPro" id="IPR036383">
    <property type="entry name" value="TSP1_rpt_sf"/>
</dbReference>
<dbReference type="PANTHER" id="PTHR13723:SF281">
    <property type="entry name" value="PAPILIN"/>
    <property type="match status" value="1"/>
</dbReference>
<keyword evidence="6" id="KW-1185">Reference proteome</keyword>
<dbReference type="Proteomes" id="UP001163046">
    <property type="component" value="Unassembled WGS sequence"/>
</dbReference>
<dbReference type="EMBL" id="MU827784">
    <property type="protein sequence ID" value="KAJ7334576.1"/>
    <property type="molecule type" value="Genomic_DNA"/>
</dbReference>
<evidence type="ECO:0000313" key="5">
    <source>
        <dbReference type="EMBL" id="KAJ7334576.1"/>
    </source>
</evidence>
<feature type="compositionally biased region" description="Gly residues" evidence="4">
    <location>
        <begin position="80"/>
        <end position="101"/>
    </location>
</feature>
<dbReference type="GO" id="GO:0031012">
    <property type="term" value="C:extracellular matrix"/>
    <property type="evidence" value="ECO:0007669"/>
    <property type="project" value="TreeGrafter"/>
</dbReference>
<dbReference type="Gene3D" id="2.20.100.10">
    <property type="entry name" value="Thrombospondin type-1 (TSP1) repeat"/>
    <property type="match status" value="1"/>
</dbReference>
<dbReference type="Pfam" id="PF00090">
    <property type="entry name" value="TSP_1"/>
    <property type="match status" value="1"/>
</dbReference>
<dbReference type="GO" id="GO:0005576">
    <property type="term" value="C:extracellular region"/>
    <property type="evidence" value="ECO:0007669"/>
    <property type="project" value="UniProtKB-SubCell"/>
</dbReference>
<name>A0A9W9YGV0_9CNID</name>
<evidence type="ECO:0000256" key="4">
    <source>
        <dbReference type="SAM" id="MobiDB-lite"/>
    </source>
</evidence>
<protein>
    <submittedName>
        <fullName evidence="5">A disintegrin and metalloproteinase with thrombospondin motif 19</fullName>
    </submittedName>
</protein>
<evidence type="ECO:0000256" key="3">
    <source>
        <dbReference type="ARBA" id="ARBA00023157"/>
    </source>
</evidence>
<dbReference type="InterPro" id="IPR000884">
    <property type="entry name" value="TSP1_rpt"/>
</dbReference>
<dbReference type="GO" id="GO:0004222">
    <property type="term" value="F:metalloendopeptidase activity"/>
    <property type="evidence" value="ECO:0007669"/>
    <property type="project" value="TreeGrafter"/>
</dbReference>
<sequence>MENSTSCMDNKHCPIHGGWGDWGDYSGCSLTCGLGKRYRERKCDSPKPQYGGRPCNETNKMDFKYCREQKCVEEIPGSGSADGDGSGSGSSGSGSGSGGWEVSGQKAWSDDEDY</sequence>
<comment type="subcellular location">
    <subcellularLocation>
        <location evidence="1">Secreted</location>
    </subcellularLocation>
</comment>
<evidence type="ECO:0000256" key="1">
    <source>
        <dbReference type="ARBA" id="ARBA00004613"/>
    </source>
</evidence>
<accession>A0A9W9YGV0</accession>
<reference evidence="5" key="1">
    <citation type="submission" date="2023-01" db="EMBL/GenBank/DDBJ databases">
        <title>Genome assembly of the deep-sea coral Lophelia pertusa.</title>
        <authorList>
            <person name="Herrera S."/>
            <person name="Cordes E."/>
        </authorList>
    </citation>
    <scope>NUCLEOTIDE SEQUENCE</scope>
    <source>
        <strain evidence="5">USNM1676648</strain>
        <tissue evidence="5">Polyp</tissue>
    </source>
</reference>
<dbReference type="PROSITE" id="PS50092">
    <property type="entry name" value="TSP1"/>
    <property type="match status" value="1"/>
</dbReference>
<dbReference type="AlphaFoldDB" id="A0A9W9YGV0"/>
<dbReference type="GO" id="GO:0006508">
    <property type="term" value="P:proteolysis"/>
    <property type="evidence" value="ECO:0007669"/>
    <property type="project" value="TreeGrafter"/>
</dbReference>
<dbReference type="GO" id="GO:0030198">
    <property type="term" value="P:extracellular matrix organization"/>
    <property type="evidence" value="ECO:0007669"/>
    <property type="project" value="TreeGrafter"/>
</dbReference>
<dbReference type="FunFam" id="2.20.100.10:FF:000001">
    <property type="entry name" value="semaphorin-5A isoform X1"/>
    <property type="match status" value="1"/>
</dbReference>
<keyword evidence="3" id="KW-1015">Disulfide bond</keyword>
<dbReference type="SUPFAM" id="SSF82895">
    <property type="entry name" value="TSP-1 type 1 repeat"/>
    <property type="match status" value="1"/>
</dbReference>